<proteinExistence type="predicted"/>
<sequence length="259" mass="27184">MDELMSMMNQLADGETAQVAQSVQEIMQESIVPAVAAVVLGLVICFFGLKLIRVLAAITGICIGAVAGAALALVFGLQGTAVLAASAVGAVLFACLGAILRRVGGFLFIWVLTAGVLEWFLAPGTVPFHLICLGVGLVIAVITAILMDPIIIVLSSVGGGIVAGLAVSALPGLDLNILLTYGICAVLAILGIVVQFMMKSREVGKKEKRYSESVKEEKSVETEVEKARMLLEDDPADLETDLETDLEADGEPEEKTEEK</sequence>
<protein>
    <recommendedName>
        <fullName evidence="5">DUF4203 domain-containing protein</fullName>
    </recommendedName>
</protein>
<comment type="caution">
    <text evidence="3">The sequence shown here is derived from an EMBL/GenBank/DDBJ whole genome shotgun (WGS) entry which is preliminary data.</text>
</comment>
<feature type="transmembrane region" description="Helical" evidence="2">
    <location>
        <begin position="177"/>
        <end position="198"/>
    </location>
</feature>
<feature type="transmembrane region" description="Helical" evidence="2">
    <location>
        <begin position="128"/>
        <end position="146"/>
    </location>
</feature>
<feature type="transmembrane region" description="Helical" evidence="2">
    <location>
        <begin position="81"/>
        <end position="100"/>
    </location>
</feature>
<keyword evidence="2" id="KW-0472">Membrane</keyword>
<gene>
    <name evidence="3" type="ORF">H7U36_04605</name>
</gene>
<dbReference type="Proteomes" id="UP000716906">
    <property type="component" value="Unassembled WGS sequence"/>
</dbReference>
<accession>A0ABS2E6Z3</accession>
<evidence type="ECO:0000256" key="2">
    <source>
        <dbReference type="SAM" id="Phobius"/>
    </source>
</evidence>
<feature type="transmembrane region" description="Helical" evidence="2">
    <location>
        <begin position="151"/>
        <end position="171"/>
    </location>
</feature>
<evidence type="ECO:0008006" key="5">
    <source>
        <dbReference type="Google" id="ProtNLM"/>
    </source>
</evidence>
<feature type="transmembrane region" description="Helical" evidence="2">
    <location>
        <begin position="105"/>
        <end position="122"/>
    </location>
</feature>
<feature type="compositionally biased region" description="Acidic residues" evidence="1">
    <location>
        <begin position="232"/>
        <end position="259"/>
    </location>
</feature>
<feature type="transmembrane region" description="Helical" evidence="2">
    <location>
        <begin position="31"/>
        <end position="49"/>
    </location>
</feature>
<evidence type="ECO:0000256" key="1">
    <source>
        <dbReference type="SAM" id="MobiDB-lite"/>
    </source>
</evidence>
<feature type="transmembrane region" description="Helical" evidence="2">
    <location>
        <begin position="54"/>
        <end position="75"/>
    </location>
</feature>
<keyword evidence="4" id="KW-1185">Reference proteome</keyword>
<dbReference type="RefSeq" id="WP_205155764.1">
    <property type="nucleotide sequence ID" value="NZ_JACLYY010000003.1"/>
</dbReference>
<evidence type="ECO:0000313" key="3">
    <source>
        <dbReference type="EMBL" id="MBM6737390.1"/>
    </source>
</evidence>
<reference evidence="3 4" key="1">
    <citation type="journal article" date="2021" name="Sci. Rep.">
        <title>The distribution of antibiotic resistance genes in chicken gut microbiota commensals.</title>
        <authorList>
            <person name="Juricova H."/>
            <person name="Matiasovicova J."/>
            <person name="Kubasova T."/>
            <person name="Cejkova D."/>
            <person name="Rychlik I."/>
        </authorList>
    </citation>
    <scope>NUCLEOTIDE SEQUENCE [LARGE SCALE GENOMIC DNA]</scope>
    <source>
        <strain evidence="3 4">An773</strain>
    </source>
</reference>
<feature type="region of interest" description="Disordered" evidence="1">
    <location>
        <begin position="230"/>
        <end position="259"/>
    </location>
</feature>
<organism evidence="3 4">
    <name type="scientific">Faecalicatena fissicatena</name>
    <dbReference type="NCBI Taxonomy" id="290055"/>
    <lineage>
        <taxon>Bacteria</taxon>
        <taxon>Bacillati</taxon>
        <taxon>Bacillota</taxon>
        <taxon>Clostridia</taxon>
        <taxon>Lachnospirales</taxon>
        <taxon>Lachnospiraceae</taxon>
        <taxon>Faecalicatena</taxon>
    </lineage>
</organism>
<name>A0ABS2E6Z3_9FIRM</name>
<keyword evidence="2" id="KW-0812">Transmembrane</keyword>
<evidence type="ECO:0000313" key="4">
    <source>
        <dbReference type="Proteomes" id="UP000716906"/>
    </source>
</evidence>
<dbReference type="EMBL" id="JACLYY010000003">
    <property type="protein sequence ID" value="MBM6737390.1"/>
    <property type="molecule type" value="Genomic_DNA"/>
</dbReference>
<keyword evidence="2" id="KW-1133">Transmembrane helix</keyword>